<evidence type="ECO:0000256" key="9">
    <source>
        <dbReference type="PROSITE-ProRule" id="PRU00284"/>
    </source>
</evidence>
<dbReference type="PANTHER" id="PTHR32089">
    <property type="entry name" value="METHYL-ACCEPTING CHEMOTAXIS PROTEIN MCPB"/>
    <property type="match status" value="1"/>
</dbReference>
<keyword evidence="6 10" id="KW-0472">Membrane</keyword>
<comment type="similarity">
    <text evidence="8">Belongs to the methyl-accepting chemotaxis (MCP) protein family.</text>
</comment>
<name>A0ABQ6B949_9BRAD</name>
<dbReference type="PRINTS" id="PR00260">
    <property type="entry name" value="CHEMTRNSDUCR"/>
</dbReference>
<evidence type="ECO:0000256" key="8">
    <source>
        <dbReference type="ARBA" id="ARBA00029447"/>
    </source>
</evidence>
<dbReference type="Gene3D" id="1.10.287.950">
    <property type="entry name" value="Methyl-accepting chemotaxis protein"/>
    <property type="match status" value="1"/>
</dbReference>
<keyword evidence="3" id="KW-0997">Cell inner membrane</keyword>
<evidence type="ECO:0000256" key="7">
    <source>
        <dbReference type="ARBA" id="ARBA00023224"/>
    </source>
</evidence>
<dbReference type="PROSITE" id="PS50192">
    <property type="entry name" value="T_SNARE"/>
    <property type="match status" value="1"/>
</dbReference>
<evidence type="ECO:0000256" key="1">
    <source>
        <dbReference type="ARBA" id="ARBA00004429"/>
    </source>
</evidence>
<keyword evidence="15" id="KW-1185">Reference proteome</keyword>
<evidence type="ECO:0000259" key="13">
    <source>
        <dbReference type="PROSITE" id="PS50885"/>
    </source>
</evidence>
<feature type="domain" description="HAMP" evidence="13">
    <location>
        <begin position="219"/>
        <end position="272"/>
    </location>
</feature>
<feature type="domain" description="T-SNARE coiled-coil homology" evidence="12">
    <location>
        <begin position="465"/>
        <end position="527"/>
    </location>
</feature>
<dbReference type="SMART" id="SM00304">
    <property type="entry name" value="HAMP"/>
    <property type="match status" value="1"/>
</dbReference>
<protein>
    <recommendedName>
        <fullName evidence="16">Chemotaxis protein</fullName>
    </recommendedName>
</protein>
<evidence type="ECO:0000256" key="5">
    <source>
        <dbReference type="ARBA" id="ARBA00022989"/>
    </source>
</evidence>
<evidence type="ECO:0000259" key="11">
    <source>
        <dbReference type="PROSITE" id="PS50111"/>
    </source>
</evidence>
<dbReference type="Pfam" id="PF17200">
    <property type="entry name" value="sCache_2"/>
    <property type="match status" value="1"/>
</dbReference>
<feature type="transmembrane region" description="Helical" evidence="10">
    <location>
        <begin position="20"/>
        <end position="39"/>
    </location>
</feature>
<sequence length="569" mass="61019">MPSFKKLFSLRSIGAKLALMNVVSAVCMILVASTILWIARNQLVVERVEKAHTAVDSIWNLADGYYKAYKAGLMTEDEAKKRFLDANDKVWQENRVNFVFIYDYETGLCVSNPGIPNFVGKDMRGNKDANGMLFAVALMDIARKGQGTLRYSFRRNGTDPTPLEKVAFTRGFAPWNMTITSTEYMLEVDNSFWSMAQTAFMVIAVLMLISIAISWAVARSVVKPLAGLKDRMALLSDGQLDAPVVHADRRDEIGEMARTVQVFRDAMRETNRLREEQAATEQRQAEARKVDMHRLADQFESEVGEIIELVSVAAGQLEQSSTTLSMTSATVEQVSNRASNASGEASANVHSVAAASEELASSIGEISRQVEASARIAGEAVTQAQKTDTRISELSRAASRIGDVVDLIQTIAGQTNLLALNATIEAARAGDAGRGFAVVASEVKSLAEQTAKATGEISQQIADIQSATQDSVAAIKEIGATIARISEISATIASSVEQQGSATQEISRNVQSAAAGTSQVETSIADVQRGAAEAGGASAQVQSAAQSLANESDRLKRGVASFMSSIRAA</sequence>
<evidence type="ECO:0000256" key="10">
    <source>
        <dbReference type="SAM" id="Phobius"/>
    </source>
</evidence>
<keyword evidence="4 10" id="KW-0812">Transmembrane</keyword>
<dbReference type="InterPro" id="IPR033480">
    <property type="entry name" value="sCache_2"/>
</dbReference>
<evidence type="ECO:0000256" key="6">
    <source>
        <dbReference type="ARBA" id="ARBA00023136"/>
    </source>
</evidence>
<evidence type="ECO:0000313" key="15">
    <source>
        <dbReference type="Proteomes" id="UP001156905"/>
    </source>
</evidence>
<keyword evidence="7 9" id="KW-0807">Transducer</keyword>
<dbReference type="SMART" id="SM00283">
    <property type="entry name" value="MA"/>
    <property type="match status" value="1"/>
</dbReference>
<dbReference type="CDD" id="cd06225">
    <property type="entry name" value="HAMP"/>
    <property type="match status" value="1"/>
</dbReference>
<keyword evidence="5 10" id="KW-1133">Transmembrane helix</keyword>
<comment type="caution">
    <text evidence="14">The sequence shown here is derived from an EMBL/GenBank/DDBJ whole genome shotgun (WGS) entry which is preliminary data.</text>
</comment>
<keyword evidence="2" id="KW-1003">Cell membrane</keyword>
<proteinExistence type="inferred from homology"/>
<feature type="transmembrane region" description="Helical" evidence="10">
    <location>
        <begin position="199"/>
        <end position="218"/>
    </location>
</feature>
<dbReference type="InterPro" id="IPR003660">
    <property type="entry name" value="HAMP_dom"/>
</dbReference>
<dbReference type="Gene3D" id="3.30.450.20">
    <property type="entry name" value="PAS domain"/>
    <property type="match status" value="1"/>
</dbReference>
<dbReference type="Gene3D" id="6.10.340.10">
    <property type="match status" value="1"/>
</dbReference>
<evidence type="ECO:0000256" key="4">
    <source>
        <dbReference type="ARBA" id="ARBA00022692"/>
    </source>
</evidence>
<dbReference type="EMBL" id="BSOW01000024">
    <property type="protein sequence ID" value="GLR89181.1"/>
    <property type="molecule type" value="Genomic_DNA"/>
</dbReference>
<gene>
    <name evidence="14" type="ORF">GCM10007857_58940</name>
</gene>
<evidence type="ECO:0000313" key="14">
    <source>
        <dbReference type="EMBL" id="GLR89181.1"/>
    </source>
</evidence>
<reference evidence="15" key="1">
    <citation type="journal article" date="2019" name="Int. J. Syst. Evol. Microbiol.">
        <title>The Global Catalogue of Microorganisms (GCM) 10K type strain sequencing project: providing services to taxonomists for standard genome sequencing and annotation.</title>
        <authorList>
            <consortium name="The Broad Institute Genomics Platform"/>
            <consortium name="The Broad Institute Genome Sequencing Center for Infectious Disease"/>
            <person name="Wu L."/>
            <person name="Ma J."/>
        </authorList>
    </citation>
    <scope>NUCLEOTIDE SEQUENCE [LARGE SCALE GENOMIC DNA]</scope>
    <source>
        <strain evidence="15">NBRC 102520</strain>
    </source>
</reference>
<evidence type="ECO:0000256" key="2">
    <source>
        <dbReference type="ARBA" id="ARBA00022475"/>
    </source>
</evidence>
<evidence type="ECO:0000259" key="12">
    <source>
        <dbReference type="PROSITE" id="PS50192"/>
    </source>
</evidence>
<comment type="subcellular location">
    <subcellularLocation>
        <location evidence="1">Cell inner membrane</location>
        <topology evidence="1">Multi-pass membrane protein</topology>
    </subcellularLocation>
</comment>
<dbReference type="RefSeq" id="WP_284271226.1">
    <property type="nucleotide sequence ID" value="NZ_BSOW01000024.1"/>
</dbReference>
<dbReference type="PANTHER" id="PTHR32089:SF112">
    <property type="entry name" value="LYSOZYME-LIKE PROTEIN-RELATED"/>
    <property type="match status" value="1"/>
</dbReference>
<organism evidence="14 15">
    <name type="scientific">Bradyrhizobium iriomotense</name>
    <dbReference type="NCBI Taxonomy" id="441950"/>
    <lineage>
        <taxon>Bacteria</taxon>
        <taxon>Pseudomonadati</taxon>
        <taxon>Pseudomonadota</taxon>
        <taxon>Alphaproteobacteria</taxon>
        <taxon>Hyphomicrobiales</taxon>
        <taxon>Nitrobacteraceae</taxon>
        <taxon>Bradyrhizobium</taxon>
    </lineage>
</organism>
<dbReference type="Proteomes" id="UP001156905">
    <property type="component" value="Unassembled WGS sequence"/>
</dbReference>
<dbReference type="PROSITE" id="PS50885">
    <property type="entry name" value="HAMP"/>
    <property type="match status" value="1"/>
</dbReference>
<dbReference type="InterPro" id="IPR004090">
    <property type="entry name" value="Chemotax_Me-accpt_rcpt"/>
</dbReference>
<dbReference type="InterPro" id="IPR004089">
    <property type="entry name" value="MCPsignal_dom"/>
</dbReference>
<accession>A0ABQ6B949</accession>
<dbReference type="Pfam" id="PF00672">
    <property type="entry name" value="HAMP"/>
    <property type="match status" value="1"/>
</dbReference>
<dbReference type="SUPFAM" id="SSF58104">
    <property type="entry name" value="Methyl-accepting chemotaxis protein (MCP) signaling domain"/>
    <property type="match status" value="1"/>
</dbReference>
<evidence type="ECO:0000256" key="3">
    <source>
        <dbReference type="ARBA" id="ARBA00022519"/>
    </source>
</evidence>
<evidence type="ECO:0008006" key="16">
    <source>
        <dbReference type="Google" id="ProtNLM"/>
    </source>
</evidence>
<dbReference type="InterPro" id="IPR000727">
    <property type="entry name" value="T_SNARE_dom"/>
</dbReference>
<dbReference type="PROSITE" id="PS50111">
    <property type="entry name" value="CHEMOTAXIS_TRANSDUC_2"/>
    <property type="match status" value="1"/>
</dbReference>
<feature type="domain" description="Methyl-accepting transducer" evidence="11">
    <location>
        <begin position="313"/>
        <end position="549"/>
    </location>
</feature>
<dbReference type="SMART" id="SM01049">
    <property type="entry name" value="Cache_2"/>
    <property type="match status" value="1"/>
</dbReference>
<dbReference type="Pfam" id="PF00015">
    <property type="entry name" value="MCPsignal"/>
    <property type="match status" value="1"/>
</dbReference>